<reference evidence="1 2" key="2">
    <citation type="submission" date="2017-10" db="EMBL/GenBank/DDBJ databases">
        <title>Extensive intraspecific genome diversity in a model arbuscular mycorrhizal fungus.</title>
        <authorList>
            <person name="Chen E.C.H."/>
            <person name="Morin E."/>
            <person name="Baudet D."/>
            <person name="Noel J."/>
            <person name="Ndikumana S."/>
            <person name="Charron P."/>
            <person name="St-Onge C."/>
            <person name="Giorgi J."/>
            <person name="Grigoriev I.V."/>
            <person name="Roux C."/>
            <person name="Martin F.M."/>
            <person name="Corradi N."/>
        </authorList>
    </citation>
    <scope>NUCLEOTIDE SEQUENCE [LARGE SCALE GENOMIC DNA]</scope>
    <source>
        <strain evidence="1 2">C2</strain>
    </source>
</reference>
<evidence type="ECO:0000313" key="2">
    <source>
        <dbReference type="Proteomes" id="UP000233469"/>
    </source>
</evidence>
<dbReference type="Proteomes" id="UP000233469">
    <property type="component" value="Unassembled WGS sequence"/>
</dbReference>
<name>A0A2N1MV69_9GLOM</name>
<proteinExistence type="predicted"/>
<dbReference type="VEuPathDB" id="FungiDB:RhiirA1_442157"/>
<dbReference type="VEuPathDB" id="FungiDB:FUN_022300"/>
<dbReference type="AlphaFoldDB" id="A0A2N1MV69"/>
<protein>
    <submittedName>
        <fullName evidence="1">Uncharacterized protein</fullName>
    </submittedName>
</protein>
<reference evidence="1 2" key="1">
    <citation type="submission" date="2016-04" db="EMBL/GenBank/DDBJ databases">
        <title>Genome analyses suggest a sexual origin of heterokaryosis in a supposedly ancient asexual fungus.</title>
        <authorList>
            <person name="Ropars J."/>
            <person name="Sedzielewska K."/>
            <person name="Noel J."/>
            <person name="Charron P."/>
            <person name="Farinelli L."/>
            <person name="Marton T."/>
            <person name="Kruger M."/>
            <person name="Pelin A."/>
            <person name="Brachmann A."/>
            <person name="Corradi N."/>
        </authorList>
    </citation>
    <scope>NUCLEOTIDE SEQUENCE [LARGE SCALE GENOMIC DNA]</scope>
    <source>
        <strain evidence="1 2">C2</strain>
    </source>
</reference>
<comment type="caution">
    <text evidence="1">The sequence shown here is derived from an EMBL/GenBank/DDBJ whole genome shotgun (WGS) entry which is preliminary data.</text>
</comment>
<organism evidence="1 2">
    <name type="scientific">Rhizophagus irregularis</name>
    <dbReference type="NCBI Taxonomy" id="588596"/>
    <lineage>
        <taxon>Eukaryota</taxon>
        <taxon>Fungi</taxon>
        <taxon>Fungi incertae sedis</taxon>
        <taxon>Mucoromycota</taxon>
        <taxon>Glomeromycotina</taxon>
        <taxon>Glomeromycetes</taxon>
        <taxon>Glomerales</taxon>
        <taxon>Glomeraceae</taxon>
        <taxon>Rhizophagus</taxon>
    </lineage>
</organism>
<dbReference type="EMBL" id="LLXL01001245">
    <property type="protein sequence ID" value="PKK65543.1"/>
    <property type="molecule type" value="Genomic_DNA"/>
</dbReference>
<sequence length="85" mass="9905">MALTSLKRLIAKSVVKLINNDNWNEILILGWQYNDLLLRTKGLKYVKEHWDTIKYSDNLLYILNNSNVDCIEELFLVANGTNHLV</sequence>
<feature type="non-terminal residue" evidence="1">
    <location>
        <position position="85"/>
    </location>
</feature>
<accession>A0A2N1MV69</accession>
<evidence type="ECO:0000313" key="1">
    <source>
        <dbReference type="EMBL" id="PKK65543.1"/>
    </source>
</evidence>
<gene>
    <name evidence="1" type="ORF">RhiirC2_754893</name>
</gene>
<dbReference type="VEuPathDB" id="FungiDB:RhiirFUN_025727"/>